<feature type="region of interest" description="Disordered" evidence="1">
    <location>
        <begin position="1"/>
        <end position="95"/>
    </location>
</feature>
<dbReference type="AlphaFoldDB" id="A0A8H6ZIU3"/>
<reference evidence="2" key="1">
    <citation type="submission" date="2020-05" db="EMBL/GenBank/DDBJ databases">
        <title>Mycena genomes resolve the evolution of fungal bioluminescence.</title>
        <authorList>
            <person name="Tsai I.J."/>
        </authorList>
    </citation>
    <scope>NUCLEOTIDE SEQUENCE</scope>
    <source>
        <strain evidence="2">160909Yilan</strain>
    </source>
</reference>
<feature type="region of interest" description="Disordered" evidence="1">
    <location>
        <begin position="142"/>
        <end position="172"/>
    </location>
</feature>
<keyword evidence="3" id="KW-1185">Reference proteome</keyword>
<feature type="compositionally biased region" description="Gly residues" evidence="1">
    <location>
        <begin position="78"/>
        <end position="89"/>
    </location>
</feature>
<gene>
    <name evidence="2" type="ORF">MSAN_00049500</name>
</gene>
<feature type="compositionally biased region" description="Polar residues" evidence="1">
    <location>
        <begin position="26"/>
        <end position="44"/>
    </location>
</feature>
<evidence type="ECO:0000313" key="3">
    <source>
        <dbReference type="Proteomes" id="UP000623467"/>
    </source>
</evidence>
<accession>A0A8H6ZIU3</accession>
<comment type="caution">
    <text evidence="2">The sequence shown here is derived from an EMBL/GenBank/DDBJ whole genome shotgun (WGS) entry which is preliminary data.</text>
</comment>
<dbReference type="EMBL" id="JACAZH010000001">
    <property type="protein sequence ID" value="KAF7376340.1"/>
    <property type="molecule type" value="Genomic_DNA"/>
</dbReference>
<proteinExistence type="predicted"/>
<evidence type="ECO:0000256" key="1">
    <source>
        <dbReference type="SAM" id="MobiDB-lite"/>
    </source>
</evidence>
<dbReference type="Proteomes" id="UP000623467">
    <property type="component" value="Unassembled WGS sequence"/>
</dbReference>
<organism evidence="2 3">
    <name type="scientific">Mycena sanguinolenta</name>
    <dbReference type="NCBI Taxonomy" id="230812"/>
    <lineage>
        <taxon>Eukaryota</taxon>
        <taxon>Fungi</taxon>
        <taxon>Dikarya</taxon>
        <taxon>Basidiomycota</taxon>
        <taxon>Agaricomycotina</taxon>
        <taxon>Agaricomycetes</taxon>
        <taxon>Agaricomycetidae</taxon>
        <taxon>Agaricales</taxon>
        <taxon>Marasmiineae</taxon>
        <taxon>Mycenaceae</taxon>
        <taxon>Mycena</taxon>
    </lineage>
</organism>
<feature type="compositionally biased region" description="Low complexity" evidence="1">
    <location>
        <begin position="57"/>
        <end position="77"/>
    </location>
</feature>
<evidence type="ECO:0000313" key="2">
    <source>
        <dbReference type="EMBL" id="KAF7376340.1"/>
    </source>
</evidence>
<dbReference type="OrthoDB" id="3211582at2759"/>
<sequence length="172" mass="18450">MPLFKAHPEPEPVQQSPPARKGSIFARNNRSVSPEPVQHSNTNHSRGFFGRRRSSDDSSLGRNSVNNSGNSVRSGTSGRAGGGLFGGNTGNNFNVHKDPTVLAAREKLSIAEKAEAEADRALLAARAMVREAKEHVRVLEREAAEEHKRAKAKQAVANDVSRSAAGLGRHGQ</sequence>
<protein>
    <submittedName>
        <fullName evidence="2">Uncharacterized protein</fullName>
    </submittedName>
</protein>
<name>A0A8H6ZIU3_9AGAR</name>
<feature type="compositionally biased region" description="Basic and acidic residues" evidence="1">
    <location>
        <begin position="1"/>
        <end position="10"/>
    </location>
</feature>